<keyword evidence="2" id="KW-0238">DNA-binding</keyword>
<accession>A0ABQ1RBE7</accession>
<dbReference type="PROSITE" id="PS01124">
    <property type="entry name" value="HTH_ARAC_FAMILY_2"/>
    <property type="match status" value="1"/>
</dbReference>
<dbReference type="InterPro" id="IPR018060">
    <property type="entry name" value="HTH_AraC"/>
</dbReference>
<dbReference type="InterPro" id="IPR002818">
    <property type="entry name" value="DJ-1/PfpI"/>
</dbReference>
<dbReference type="SMART" id="SM00342">
    <property type="entry name" value="HTH_ARAC"/>
    <property type="match status" value="1"/>
</dbReference>
<proteinExistence type="predicted"/>
<gene>
    <name evidence="5" type="ORF">GCM10011357_17090</name>
</gene>
<evidence type="ECO:0000256" key="3">
    <source>
        <dbReference type="ARBA" id="ARBA00023163"/>
    </source>
</evidence>
<evidence type="ECO:0000256" key="2">
    <source>
        <dbReference type="ARBA" id="ARBA00023125"/>
    </source>
</evidence>
<feature type="domain" description="HTH araC/xylS-type" evidence="4">
    <location>
        <begin position="225"/>
        <end position="323"/>
    </location>
</feature>
<comment type="caution">
    <text evidence="5">The sequence shown here is derived from an EMBL/GenBank/DDBJ whole genome shotgun (WGS) entry which is preliminary data.</text>
</comment>
<dbReference type="InterPro" id="IPR009057">
    <property type="entry name" value="Homeodomain-like_sf"/>
</dbReference>
<dbReference type="Gene3D" id="1.10.10.60">
    <property type="entry name" value="Homeodomain-like"/>
    <property type="match status" value="2"/>
</dbReference>
<evidence type="ECO:0000313" key="5">
    <source>
        <dbReference type="EMBL" id="GGD62398.1"/>
    </source>
</evidence>
<organism evidence="5 6">
    <name type="scientific">Lacimicrobium alkaliphilum</name>
    <dbReference type="NCBI Taxonomy" id="1526571"/>
    <lineage>
        <taxon>Bacteria</taxon>
        <taxon>Pseudomonadati</taxon>
        <taxon>Pseudomonadota</taxon>
        <taxon>Gammaproteobacteria</taxon>
        <taxon>Alteromonadales</taxon>
        <taxon>Alteromonadaceae</taxon>
        <taxon>Lacimicrobium</taxon>
    </lineage>
</organism>
<name>A0ABQ1RBE7_9ALTE</name>
<keyword evidence="3" id="KW-0804">Transcription</keyword>
<protein>
    <submittedName>
        <fullName evidence="5">AraC family transcriptional regulator</fullName>
    </submittedName>
</protein>
<dbReference type="PANTHER" id="PTHR43280">
    <property type="entry name" value="ARAC-FAMILY TRANSCRIPTIONAL REGULATOR"/>
    <property type="match status" value="1"/>
</dbReference>
<keyword evidence="1" id="KW-0805">Transcription regulation</keyword>
<dbReference type="SUPFAM" id="SSF46689">
    <property type="entry name" value="Homeodomain-like"/>
    <property type="match status" value="2"/>
</dbReference>
<dbReference type="Proteomes" id="UP000614272">
    <property type="component" value="Unassembled WGS sequence"/>
</dbReference>
<dbReference type="EMBL" id="BMGJ01000005">
    <property type="protein sequence ID" value="GGD62398.1"/>
    <property type="molecule type" value="Genomic_DNA"/>
</dbReference>
<evidence type="ECO:0000259" key="4">
    <source>
        <dbReference type="PROSITE" id="PS01124"/>
    </source>
</evidence>
<sequence length="326" mass="36564">MKTIAILATDNALGSEMMGIKDFVSFANSYQRFLHPAAEPLFSSEIYSPRGRDIRCSNGLLVPSKSLAELSQFDAVVAVAPYAYDKESLSTYMQQAIMLNAVITQAATSGCLVASHCVGTFCLAEAGILEGKRATTSWWMKEVFARRYPGVETIMDELVVQSGNVITAGATTAFSSMMMKLIEEMVSTEFANGLSKILLLDRQRLSQKVFINPAMVIGHRDSLITEVQLWMRRHFTESVSLDQLCDKFAVTKRTLIRRFKAATGQTPLVYLQQLRIERAKNLLEATDQPIERIVEQVGYDDPASFRRLFLSHTQVTPKVYRQRFGY</sequence>
<dbReference type="PANTHER" id="PTHR43280:SF2">
    <property type="entry name" value="HTH-TYPE TRANSCRIPTIONAL REGULATOR EXSA"/>
    <property type="match status" value="1"/>
</dbReference>
<dbReference type="InterPro" id="IPR029062">
    <property type="entry name" value="Class_I_gatase-like"/>
</dbReference>
<dbReference type="Gene3D" id="3.40.50.880">
    <property type="match status" value="1"/>
</dbReference>
<reference evidence="6" key="1">
    <citation type="journal article" date="2019" name="Int. J. Syst. Evol. Microbiol.">
        <title>The Global Catalogue of Microorganisms (GCM) 10K type strain sequencing project: providing services to taxonomists for standard genome sequencing and annotation.</title>
        <authorList>
            <consortium name="The Broad Institute Genomics Platform"/>
            <consortium name="The Broad Institute Genome Sequencing Center for Infectious Disease"/>
            <person name="Wu L."/>
            <person name="Ma J."/>
        </authorList>
    </citation>
    <scope>NUCLEOTIDE SEQUENCE [LARGE SCALE GENOMIC DNA]</scope>
    <source>
        <strain evidence="6">CGMCC 1.12923</strain>
    </source>
</reference>
<dbReference type="Pfam" id="PF01965">
    <property type="entry name" value="DJ-1_PfpI"/>
    <property type="match status" value="1"/>
</dbReference>
<dbReference type="RefSeq" id="WP_099033795.1">
    <property type="nucleotide sequence ID" value="NZ_BMGJ01000005.1"/>
</dbReference>
<evidence type="ECO:0000313" key="6">
    <source>
        <dbReference type="Proteomes" id="UP000614272"/>
    </source>
</evidence>
<keyword evidence="6" id="KW-1185">Reference proteome</keyword>
<evidence type="ECO:0000256" key="1">
    <source>
        <dbReference type="ARBA" id="ARBA00023015"/>
    </source>
</evidence>
<dbReference type="SUPFAM" id="SSF52317">
    <property type="entry name" value="Class I glutamine amidotransferase-like"/>
    <property type="match status" value="1"/>
</dbReference>
<dbReference type="Pfam" id="PF12833">
    <property type="entry name" value="HTH_18"/>
    <property type="match status" value="1"/>
</dbReference>